<evidence type="ECO:0000313" key="3">
    <source>
        <dbReference type="Proteomes" id="UP000324705"/>
    </source>
</evidence>
<dbReference type="PANTHER" id="PTHR33074:SF18">
    <property type="entry name" value="OS06G0718700 PROTEIN"/>
    <property type="match status" value="1"/>
</dbReference>
<gene>
    <name evidence="2" type="ORF">TRITD_2Av1G230350</name>
</gene>
<dbReference type="EMBL" id="LT934113">
    <property type="protein sequence ID" value="VAH34811.1"/>
    <property type="molecule type" value="Genomic_DNA"/>
</dbReference>
<keyword evidence="3" id="KW-1185">Reference proteome</keyword>
<dbReference type="InterPro" id="IPR011676">
    <property type="entry name" value="DUF1618"/>
</dbReference>
<accession>A0A9R1RB16</accession>
<dbReference type="AlphaFoldDB" id="A0A9R1RB16"/>
<dbReference type="PANTHER" id="PTHR33074">
    <property type="entry name" value="EXPRESSED PROTEIN-RELATED"/>
    <property type="match status" value="1"/>
</dbReference>
<sequence>MATAAVLASREGKGRHYIPSSVILDLFGQIGPSRNATTATSKTSTGLPIAVTFCAARPPVLSHFSFSSAACPEPEGLSLAPKVISADADLVLLRVPVQPFGESNPMFSDYFVYRAHSQIPKLDLLPKSAPYYFGDKEIAILSCGDGKYAVAALQTLGMCTFKLHVYRSRPDGKPGSWTSKLLDIELNVKELPRDNSSSISLASQMLSYHRTTKVITLGGAKGTVGWVDLWRGILLCDVLEISPTLRDVPLPSVSKSDWRLFLDCCPYYLRDIIVDQSKSTIKYVKMNLHGGAWRATTWSMPIPVTSLNGWQFRCSALSTEIDIPADLKRHYKLLHKLMSGSANKEGSAAEEVLSLESLRMAYPTLSVTDGDDIVYLLAKGTGMRAMPTVFSVDLSMPTLRGVAKLPKRHLGFMRYFLASGISKHIRTPGTSDSLGQTEVQDTNTCGQEAKVTPLSKLRCKMRILVIEKVGLLD</sequence>
<name>A0A9R1RB16_TRITD</name>
<dbReference type="Pfam" id="PF07762">
    <property type="entry name" value="DUF1618"/>
    <property type="match status" value="1"/>
</dbReference>
<proteinExistence type="predicted"/>
<evidence type="ECO:0000313" key="2">
    <source>
        <dbReference type="EMBL" id="VAH34811.1"/>
    </source>
</evidence>
<dbReference type="OMA" id="TCGQEAK"/>
<organism evidence="2 3">
    <name type="scientific">Triticum turgidum subsp. durum</name>
    <name type="common">Durum wheat</name>
    <name type="synonym">Triticum durum</name>
    <dbReference type="NCBI Taxonomy" id="4567"/>
    <lineage>
        <taxon>Eukaryota</taxon>
        <taxon>Viridiplantae</taxon>
        <taxon>Streptophyta</taxon>
        <taxon>Embryophyta</taxon>
        <taxon>Tracheophyta</taxon>
        <taxon>Spermatophyta</taxon>
        <taxon>Magnoliopsida</taxon>
        <taxon>Liliopsida</taxon>
        <taxon>Poales</taxon>
        <taxon>Poaceae</taxon>
        <taxon>BOP clade</taxon>
        <taxon>Pooideae</taxon>
        <taxon>Triticodae</taxon>
        <taxon>Triticeae</taxon>
        <taxon>Triticinae</taxon>
        <taxon>Triticum</taxon>
    </lineage>
</organism>
<reference evidence="2 3" key="1">
    <citation type="submission" date="2017-09" db="EMBL/GenBank/DDBJ databases">
        <authorList>
            <consortium name="International Durum Wheat Genome Sequencing Consortium (IDWGSC)"/>
            <person name="Milanesi L."/>
        </authorList>
    </citation>
    <scope>NUCLEOTIDE SEQUENCE [LARGE SCALE GENOMIC DNA]</scope>
    <source>
        <strain evidence="3">cv. Svevo</strain>
    </source>
</reference>
<dbReference type="Gramene" id="TRITD2Av1G230350.1">
    <property type="protein sequence ID" value="TRITD2Av1G230350.1"/>
    <property type="gene ID" value="TRITD2Av1G230350"/>
</dbReference>
<protein>
    <recommendedName>
        <fullName evidence="1">DUF1618 domain-containing protein</fullName>
    </recommendedName>
</protein>
<dbReference type="Proteomes" id="UP000324705">
    <property type="component" value="Chromosome 2A"/>
</dbReference>
<feature type="domain" description="DUF1618" evidence="1">
    <location>
        <begin position="226"/>
        <end position="375"/>
    </location>
</feature>
<evidence type="ECO:0000259" key="1">
    <source>
        <dbReference type="Pfam" id="PF07762"/>
    </source>
</evidence>